<name>A0ABD2MFL5_9BILA</name>
<evidence type="ECO:0000256" key="1">
    <source>
        <dbReference type="ARBA" id="ARBA00004173"/>
    </source>
</evidence>
<protein>
    <recommendedName>
        <fullName evidence="11">Peptidase M3A/M3B catalytic domain-containing protein</fullName>
    </recommendedName>
</protein>
<dbReference type="Pfam" id="PF01432">
    <property type="entry name" value="Peptidase_M3"/>
    <property type="match status" value="1"/>
</dbReference>
<keyword evidence="6 10" id="KW-0862">Zinc</keyword>
<dbReference type="GO" id="GO:0046872">
    <property type="term" value="F:metal ion binding"/>
    <property type="evidence" value="ECO:0007669"/>
    <property type="project" value="UniProtKB-UniRule"/>
</dbReference>
<evidence type="ECO:0000256" key="9">
    <source>
        <dbReference type="ARBA" id="ARBA00023128"/>
    </source>
</evidence>
<evidence type="ECO:0000256" key="2">
    <source>
        <dbReference type="ARBA" id="ARBA00006040"/>
    </source>
</evidence>
<comment type="similarity">
    <text evidence="2 10">Belongs to the peptidase M3 family.</text>
</comment>
<dbReference type="CDD" id="cd06457">
    <property type="entry name" value="M3A_MIP"/>
    <property type="match status" value="1"/>
</dbReference>
<dbReference type="PANTHER" id="PTHR11804">
    <property type="entry name" value="PROTEASE M3 THIMET OLIGOPEPTIDASE-RELATED"/>
    <property type="match status" value="1"/>
</dbReference>
<keyword evidence="8 10" id="KW-0482">Metalloprotease</keyword>
<evidence type="ECO:0000313" key="12">
    <source>
        <dbReference type="EMBL" id="KAL3125364.1"/>
    </source>
</evidence>
<evidence type="ECO:0000256" key="8">
    <source>
        <dbReference type="ARBA" id="ARBA00023049"/>
    </source>
</evidence>
<evidence type="ECO:0000256" key="3">
    <source>
        <dbReference type="ARBA" id="ARBA00022670"/>
    </source>
</evidence>
<dbReference type="GO" id="GO:0005739">
    <property type="term" value="C:mitochondrion"/>
    <property type="evidence" value="ECO:0007669"/>
    <property type="project" value="UniProtKB-SubCell"/>
</dbReference>
<keyword evidence="13" id="KW-1185">Reference proteome</keyword>
<gene>
    <name evidence="12" type="ORF">niasHT_000954</name>
</gene>
<accession>A0ABD2MFL5</accession>
<sequence length="701" mass="78454">MRLFPSNSSRCHFLPLRAFFRRHLSSDGGKPATNASLASANMGLFGNFLLRSPHGFELLTRAVDAKSNEFVKEIVQRAAERAADRGKKKTTVSLVDDLSNEICSAADLTDCVRCMHTDPKWGKAAEEAMRYFTSLVETLNTTPREQLDAVSERTCRLLLAEFEQSGIQLASVERKQFVKLSDEIFEAGTNFVDGCERPVKLSCDEQNQFEVRTSHLTGPWTQQVDRRLRWFSYRKYFEHNEQQETFLRRLVSARHNLALLTNFQSFAHRAQSNSLLGTYENVYSFLGSVIEKLMPKCAAELAEAQQIVQKCSLNFDAIGPQLNECDVEFATALKRHSLLSSPCPSSAPSVCSFHLSSLLDGFESLVVALYKLRFERCEPAEGECWPGNVVKLNVHQIADNAFLGSVFLDIDARQSKVQGDCHFTIRCSKMLDNDQFQSPIVVLSLAIVPDAEIDAQKSSLAVFERATMTVQQAENFFHEMGHAMHSILGRTRFQHVAGTRCPTDFAEVPSNLMECFFNDPRVLQKVWRDSSGRAPTDEKAELLEGIANSRRVFDALHTTRQALYALFDLELHGERAAEIAEGRMSTTELFDHLQRKALPGLKNGDQIAYHHRIAHLFTYGAKYYSYLVARAGASLIYERLFADEPLSGRNGLKWAKVQSHGGEHPSDVLLAMALDSPEGKAPTAAELVAALDRHSSAENAV</sequence>
<evidence type="ECO:0000256" key="10">
    <source>
        <dbReference type="RuleBase" id="RU003435"/>
    </source>
</evidence>
<evidence type="ECO:0000256" key="5">
    <source>
        <dbReference type="ARBA" id="ARBA00022801"/>
    </source>
</evidence>
<keyword evidence="3 10" id="KW-0645">Protease</keyword>
<dbReference type="InterPro" id="IPR024077">
    <property type="entry name" value="Neurolysin/TOP_dom2"/>
</dbReference>
<evidence type="ECO:0000256" key="4">
    <source>
        <dbReference type="ARBA" id="ARBA00022723"/>
    </source>
</evidence>
<keyword evidence="4 10" id="KW-0479">Metal-binding</keyword>
<dbReference type="GO" id="GO:0006508">
    <property type="term" value="P:proteolysis"/>
    <property type="evidence" value="ECO:0007669"/>
    <property type="project" value="UniProtKB-KW"/>
</dbReference>
<organism evidence="12 13">
    <name type="scientific">Heterodera trifolii</name>
    <dbReference type="NCBI Taxonomy" id="157864"/>
    <lineage>
        <taxon>Eukaryota</taxon>
        <taxon>Metazoa</taxon>
        <taxon>Ecdysozoa</taxon>
        <taxon>Nematoda</taxon>
        <taxon>Chromadorea</taxon>
        <taxon>Rhabditida</taxon>
        <taxon>Tylenchina</taxon>
        <taxon>Tylenchomorpha</taxon>
        <taxon>Tylenchoidea</taxon>
        <taxon>Heteroderidae</taxon>
        <taxon>Heteroderinae</taxon>
        <taxon>Heterodera</taxon>
    </lineage>
</organism>
<keyword evidence="9" id="KW-0496">Mitochondrion</keyword>
<keyword evidence="5 10" id="KW-0378">Hydrolase</keyword>
<evidence type="ECO:0000256" key="7">
    <source>
        <dbReference type="ARBA" id="ARBA00022946"/>
    </source>
</evidence>
<dbReference type="InterPro" id="IPR024079">
    <property type="entry name" value="MetalloPept_cat_dom_sf"/>
</dbReference>
<dbReference type="PANTHER" id="PTHR11804:SF79">
    <property type="entry name" value="MITOCHONDRIAL INTERMEDIATE PEPTIDASE"/>
    <property type="match status" value="1"/>
</dbReference>
<evidence type="ECO:0000313" key="13">
    <source>
        <dbReference type="Proteomes" id="UP001620626"/>
    </source>
</evidence>
<keyword evidence="7" id="KW-0809">Transit peptide</keyword>
<feature type="domain" description="Peptidase M3A/M3B catalytic" evidence="11">
    <location>
        <begin position="222"/>
        <end position="677"/>
    </location>
</feature>
<dbReference type="SUPFAM" id="SSF55486">
    <property type="entry name" value="Metalloproteases ('zincins'), catalytic domain"/>
    <property type="match status" value="1"/>
</dbReference>
<dbReference type="InterPro" id="IPR033851">
    <property type="entry name" value="M3A_MIP"/>
</dbReference>
<dbReference type="InterPro" id="IPR045090">
    <property type="entry name" value="Pept_M3A_M3B"/>
</dbReference>
<dbReference type="EMBL" id="JBICBT010000033">
    <property type="protein sequence ID" value="KAL3125364.1"/>
    <property type="molecule type" value="Genomic_DNA"/>
</dbReference>
<evidence type="ECO:0000256" key="6">
    <source>
        <dbReference type="ARBA" id="ARBA00022833"/>
    </source>
</evidence>
<dbReference type="Gene3D" id="3.40.390.10">
    <property type="entry name" value="Collagenase (Catalytic Domain)"/>
    <property type="match status" value="1"/>
</dbReference>
<evidence type="ECO:0000259" key="11">
    <source>
        <dbReference type="Pfam" id="PF01432"/>
    </source>
</evidence>
<dbReference type="AlphaFoldDB" id="A0ABD2MFL5"/>
<comment type="cofactor">
    <cofactor evidence="10">
        <name>Zn(2+)</name>
        <dbReference type="ChEBI" id="CHEBI:29105"/>
    </cofactor>
    <text evidence="10">Binds 1 zinc ion.</text>
</comment>
<proteinExistence type="inferred from homology"/>
<dbReference type="Proteomes" id="UP001620626">
    <property type="component" value="Unassembled WGS sequence"/>
</dbReference>
<comment type="caution">
    <text evidence="12">The sequence shown here is derived from an EMBL/GenBank/DDBJ whole genome shotgun (WGS) entry which is preliminary data.</text>
</comment>
<reference evidence="12 13" key="1">
    <citation type="submission" date="2024-10" db="EMBL/GenBank/DDBJ databases">
        <authorList>
            <person name="Kim D."/>
        </authorList>
    </citation>
    <scope>NUCLEOTIDE SEQUENCE [LARGE SCALE GENOMIC DNA]</scope>
    <source>
        <strain evidence="12">BH-2024</strain>
    </source>
</reference>
<dbReference type="Gene3D" id="1.10.1370.10">
    <property type="entry name" value="Neurolysin, domain 3"/>
    <property type="match status" value="1"/>
</dbReference>
<dbReference type="InterPro" id="IPR001567">
    <property type="entry name" value="Pept_M3A_M3B_dom"/>
</dbReference>
<comment type="subcellular location">
    <subcellularLocation>
        <location evidence="1">Mitochondrion</location>
    </subcellularLocation>
</comment>
<dbReference type="GO" id="GO:0008237">
    <property type="term" value="F:metallopeptidase activity"/>
    <property type="evidence" value="ECO:0007669"/>
    <property type="project" value="UniProtKB-KW"/>
</dbReference>